<organism evidence="1 2">
    <name type="scientific">Nephila pilipes</name>
    <name type="common">Giant wood spider</name>
    <name type="synonym">Nephila maculata</name>
    <dbReference type="NCBI Taxonomy" id="299642"/>
    <lineage>
        <taxon>Eukaryota</taxon>
        <taxon>Metazoa</taxon>
        <taxon>Ecdysozoa</taxon>
        <taxon>Arthropoda</taxon>
        <taxon>Chelicerata</taxon>
        <taxon>Arachnida</taxon>
        <taxon>Araneae</taxon>
        <taxon>Araneomorphae</taxon>
        <taxon>Entelegynae</taxon>
        <taxon>Araneoidea</taxon>
        <taxon>Nephilidae</taxon>
        <taxon>Nephila</taxon>
    </lineage>
</organism>
<proteinExistence type="predicted"/>
<keyword evidence="2" id="KW-1185">Reference proteome</keyword>
<protein>
    <recommendedName>
        <fullName evidence="3">Zinc finger BED domain-containing protein 5</fullName>
    </recommendedName>
</protein>
<dbReference type="PANTHER" id="PTHR45913">
    <property type="entry name" value="EPM2A-INTERACTING PROTEIN 1"/>
    <property type="match status" value="1"/>
</dbReference>
<name>A0A8X6TY67_NEPPI</name>
<sequence length="106" mass="11917">MRILTGGDNQKILETSYRVSLLIAKCSAAETIDKISIKPAAKIMAKVLIRDRAKQTFDRISLSNNTVHRIIDTPNNVKQMLLSDISESRYYALQVDESTDIANFES</sequence>
<dbReference type="PANTHER" id="PTHR45913:SF19">
    <property type="entry name" value="LOW QUALITY PROTEIN: ZINC FINGER BED DOMAIN-CONTAINING PROTEIN 5-LIKE"/>
    <property type="match status" value="1"/>
</dbReference>
<dbReference type="EMBL" id="BMAW01116223">
    <property type="protein sequence ID" value="GFT69741.1"/>
    <property type="molecule type" value="Genomic_DNA"/>
</dbReference>
<dbReference type="OrthoDB" id="6427599at2759"/>
<dbReference type="Proteomes" id="UP000887013">
    <property type="component" value="Unassembled WGS sequence"/>
</dbReference>
<gene>
    <name evidence="1" type="ORF">NPIL_310801</name>
</gene>
<evidence type="ECO:0000313" key="2">
    <source>
        <dbReference type="Proteomes" id="UP000887013"/>
    </source>
</evidence>
<evidence type="ECO:0000313" key="1">
    <source>
        <dbReference type="EMBL" id="GFT69741.1"/>
    </source>
</evidence>
<accession>A0A8X6TY67</accession>
<evidence type="ECO:0008006" key="3">
    <source>
        <dbReference type="Google" id="ProtNLM"/>
    </source>
</evidence>
<dbReference type="AlphaFoldDB" id="A0A8X6TY67"/>
<reference evidence="1" key="1">
    <citation type="submission" date="2020-08" db="EMBL/GenBank/DDBJ databases">
        <title>Multicomponent nature underlies the extraordinary mechanical properties of spider dragline silk.</title>
        <authorList>
            <person name="Kono N."/>
            <person name="Nakamura H."/>
            <person name="Mori M."/>
            <person name="Yoshida Y."/>
            <person name="Ohtoshi R."/>
            <person name="Malay A.D."/>
            <person name="Moran D.A.P."/>
            <person name="Tomita M."/>
            <person name="Numata K."/>
            <person name="Arakawa K."/>
        </authorList>
    </citation>
    <scope>NUCLEOTIDE SEQUENCE</scope>
</reference>
<comment type="caution">
    <text evidence="1">The sequence shown here is derived from an EMBL/GenBank/DDBJ whole genome shotgun (WGS) entry which is preliminary data.</text>
</comment>